<protein>
    <submittedName>
        <fullName evidence="3">DJ-1/PfpI family protein</fullName>
    </submittedName>
</protein>
<dbReference type="InterPro" id="IPR006286">
    <property type="entry name" value="C56_PfpI-like"/>
</dbReference>
<reference evidence="3" key="1">
    <citation type="submission" date="2021-05" db="EMBL/GenBank/DDBJ databases">
        <title>Complete genome sequence of the cellulolytic planctomycete Telmatocola sphagniphila SP2T and characterization of the first cellulase from planctomycetes.</title>
        <authorList>
            <person name="Rakitin A.L."/>
            <person name="Beletsky A.V."/>
            <person name="Naumoff D.G."/>
            <person name="Kulichevskaya I.S."/>
            <person name="Mardanov A.V."/>
            <person name="Ravin N.V."/>
            <person name="Dedysh S.N."/>
        </authorList>
    </citation>
    <scope>NUCLEOTIDE SEQUENCE</scope>
    <source>
        <strain evidence="3">SP2T</strain>
    </source>
</reference>
<dbReference type="InterPro" id="IPR002818">
    <property type="entry name" value="DJ-1/PfpI"/>
</dbReference>
<keyword evidence="4" id="KW-1185">Reference proteome</keyword>
<dbReference type="PANTHER" id="PTHR42733:SF2">
    <property type="entry name" value="DJ-1_THIJ_PFPI FAMILY PROTEIN"/>
    <property type="match status" value="1"/>
</dbReference>
<organism evidence="3 4">
    <name type="scientific">Telmatocola sphagniphila</name>
    <dbReference type="NCBI Taxonomy" id="1123043"/>
    <lineage>
        <taxon>Bacteria</taxon>
        <taxon>Pseudomonadati</taxon>
        <taxon>Planctomycetota</taxon>
        <taxon>Planctomycetia</taxon>
        <taxon>Gemmatales</taxon>
        <taxon>Gemmataceae</taxon>
    </lineage>
</organism>
<dbReference type="PANTHER" id="PTHR42733">
    <property type="entry name" value="DJ-1 PROTEIN"/>
    <property type="match status" value="1"/>
</dbReference>
<dbReference type="SUPFAM" id="SSF52317">
    <property type="entry name" value="Class I glutamine amidotransferase-like"/>
    <property type="match status" value="1"/>
</dbReference>
<proteinExistence type="inferred from homology"/>
<accession>A0A8E6B4R5</accession>
<dbReference type="PROSITE" id="PS51276">
    <property type="entry name" value="PEPTIDASE_C56_PFPI"/>
    <property type="match status" value="1"/>
</dbReference>
<dbReference type="KEGG" id="tsph:KIH39_16675"/>
<dbReference type="InterPro" id="IPR029062">
    <property type="entry name" value="Class_I_gatase-like"/>
</dbReference>
<gene>
    <name evidence="3" type="ORF">KIH39_16675</name>
</gene>
<sequence length="169" mass="18698">MKAVFLLSDGFEDLQVFHILYRLREERTQVTLAAATTHKLTGLHGYVIEPDMPIHEINPSEYQLLYIPGGHSPERLRLREEAVDIARTFIQEDRLVCICGHGAQLLISAGALDGKTLTCAAGIRDDIRSAGGIYRDEPVVVDDNLISARENGDLPTLTSHLMHALSVRA</sequence>
<feature type="domain" description="DJ-1/PfpI" evidence="2">
    <location>
        <begin position="1"/>
        <end position="162"/>
    </location>
</feature>
<evidence type="ECO:0000313" key="3">
    <source>
        <dbReference type="EMBL" id="QVL30483.1"/>
    </source>
</evidence>
<dbReference type="Gene3D" id="3.40.50.880">
    <property type="match status" value="1"/>
</dbReference>
<dbReference type="Proteomes" id="UP000676194">
    <property type="component" value="Chromosome"/>
</dbReference>
<evidence type="ECO:0000259" key="2">
    <source>
        <dbReference type="Pfam" id="PF01965"/>
    </source>
</evidence>
<evidence type="ECO:0000313" key="4">
    <source>
        <dbReference type="Proteomes" id="UP000676194"/>
    </source>
</evidence>
<dbReference type="AlphaFoldDB" id="A0A8E6B4R5"/>
<dbReference type="Pfam" id="PF01965">
    <property type="entry name" value="DJ-1_PfpI"/>
    <property type="match status" value="1"/>
</dbReference>
<comment type="similarity">
    <text evidence="1">Belongs to the peptidase C56 family.</text>
</comment>
<dbReference type="RefSeq" id="WP_213494354.1">
    <property type="nucleotide sequence ID" value="NZ_CP074694.1"/>
</dbReference>
<name>A0A8E6B4R5_9BACT</name>
<evidence type="ECO:0000256" key="1">
    <source>
        <dbReference type="ARBA" id="ARBA00008542"/>
    </source>
</evidence>
<dbReference type="EMBL" id="CP074694">
    <property type="protein sequence ID" value="QVL30483.1"/>
    <property type="molecule type" value="Genomic_DNA"/>
</dbReference>